<dbReference type="RefSeq" id="WP_069910607.1">
    <property type="nucleotide sequence ID" value="NZ_LAJE02000226.1"/>
</dbReference>
<feature type="domain" description="Flagellar hook protein FlgE/F/G-like D1" evidence="7">
    <location>
        <begin position="88"/>
        <end position="152"/>
    </location>
</feature>
<dbReference type="InterPro" id="IPR053967">
    <property type="entry name" value="LlgE_F_G-like_D1"/>
</dbReference>
<dbReference type="PROSITE" id="PS00588">
    <property type="entry name" value="FLAGELLA_BB_ROD"/>
    <property type="match status" value="1"/>
</dbReference>
<evidence type="ECO:0000313" key="9">
    <source>
        <dbReference type="Proteomes" id="UP000095463"/>
    </source>
</evidence>
<proteinExistence type="inferred from homology"/>
<comment type="similarity">
    <text evidence="2 4">Belongs to the flagella basal body rod proteins family.</text>
</comment>
<evidence type="ECO:0000259" key="7">
    <source>
        <dbReference type="Pfam" id="PF22692"/>
    </source>
</evidence>
<dbReference type="GO" id="GO:0071978">
    <property type="term" value="P:bacterial-type flagellum-dependent swarming motility"/>
    <property type="evidence" value="ECO:0007669"/>
    <property type="project" value="TreeGrafter"/>
</dbReference>
<dbReference type="InterPro" id="IPR037925">
    <property type="entry name" value="FlgE/F/G-like"/>
</dbReference>
<dbReference type="PANTHER" id="PTHR30435:SF19">
    <property type="entry name" value="FLAGELLAR BASAL-BODY ROD PROTEIN FLGG"/>
    <property type="match status" value="1"/>
</dbReference>
<accession>A0A1E5XNI4</accession>
<dbReference type="Pfam" id="PF22692">
    <property type="entry name" value="LlgE_F_G_D1"/>
    <property type="match status" value="1"/>
</dbReference>
<evidence type="ECO:0000256" key="2">
    <source>
        <dbReference type="ARBA" id="ARBA00009677"/>
    </source>
</evidence>
<evidence type="ECO:0000259" key="5">
    <source>
        <dbReference type="Pfam" id="PF00460"/>
    </source>
</evidence>
<evidence type="ECO:0000259" key="6">
    <source>
        <dbReference type="Pfam" id="PF06429"/>
    </source>
</evidence>
<evidence type="ECO:0000256" key="4">
    <source>
        <dbReference type="RuleBase" id="RU362116"/>
    </source>
</evidence>
<dbReference type="GO" id="GO:0030694">
    <property type="term" value="C:bacterial-type flagellum basal body, rod"/>
    <property type="evidence" value="ECO:0007669"/>
    <property type="project" value="UniProtKB-UniRule"/>
</dbReference>
<keyword evidence="8" id="KW-0966">Cell projection</keyword>
<keyword evidence="8" id="KW-0969">Cilium</keyword>
<comment type="subunit">
    <text evidence="4">The basal body constitutes a major portion of the flagellar organelle and consists of five rings (E,L,P,S, and M) mounted on a central rod. The rod consists of about 26 subunits of FlgG in the distal portion, and FlgB, FlgC and FlgF are thought to build up the proximal portion of the rod with about 6 subunits each.</text>
</comment>
<organism evidence="8 9">
    <name type="scientific">Devosia insulae DS-56</name>
    <dbReference type="NCBI Taxonomy" id="1116389"/>
    <lineage>
        <taxon>Bacteria</taxon>
        <taxon>Pseudomonadati</taxon>
        <taxon>Pseudomonadota</taxon>
        <taxon>Alphaproteobacteria</taxon>
        <taxon>Hyphomicrobiales</taxon>
        <taxon>Devosiaceae</taxon>
        <taxon>Devosia</taxon>
    </lineage>
</organism>
<reference evidence="8 9" key="1">
    <citation type="journal article" date="2015" name="Genome Announc.">
        <title>Genome Assemblies of Three Soil-Associated Devosia species: D. insulae, D. limi, and D. soli.</title>
        <authorList>
            <person name="Hassan Y.I."/>
            <person name="Lepp D."/>
            <person name="Zhou T."/>
        </authorList>
    </citation>
    <scope>NUCLEOTIDE SEQUENCE [LARGE SCALE GENOMIC DNA]</scope>
    <source>
        <strain evidence="8 9">DS-56</strain>
    </source>
</reference>
<dbReference type="InterPro" id="IPR020013">
    <property type="entry name" value="Flagellar_FlgE/F/G"/>
</dbReference>
<evidence type="ECO:0000313" key="8">
    <source>
        <dbReference type="EMBL" id="OEO30162.1"/>
    </source>
</evidence>
<dbReference type="SUPFAM" id="SSF117143">
    <property type="entry name" value="Flagellar hook protein flgE"/>
    <property type="match status" value="1"/>
</dbReference>
<dbReference type="InterPro" id="IPR001444">
    <property type="entry name" value="Flag_bb_rod_N"/>
</dbReference>
<keyword evidence="3 4" id="KW-0975">Bacterial flagellum</keyword>
<dbReference type="NCBIfam" id="TIGR03506">
    <property type="entry name" value="FlgEFG_subfam"/>
    <property type="match status" value="1"/>
</dbReference>
<comment type="subcellular location">
    <subcellularLocation>
        <location evidence="1 4">Bacterial flagellum basal body</location>
    </subcellularLocation>
</comment>
<dbReference type="Pfam" id="PF00460">
    <property type="entry name" value="Flg_bb_rod"/>
    <property type="match status" value="1"/>
</dbReference>
<dbReference type="InterPro" id="IPR010930">
    <property type="entry name" value="Flg_bb/hook_C_dom"/>
</dbReference>
<comment type="caution">
    <text evidence="8">The sequence shown here is derived from an EMBL/GenBank/DDBJ whole genome shotgun (WGS) entry which is preliminary data.</text>
</comment>
<dbReference type="InterPro" id="IPR019776">
    <property type="entry name" value="Flagellar_basal_body_rod_CS"/>
</dbReference>
<protein>
    <recommendedName>
        <fullName evidence="4">Flagellar basal-body rod protein FlgF</fullName>
    </recommendedName>
</protein>
<dbReference type="OrthoDB" id="9804559at2"/>
<keyword evidence="9" id="KW-1185">Reference proteome</keyword>
<keyword evidence="8" id="KW-0282">Flagellum</keyword>
<sequence length="245" mass="26330">MENAQLIGLSRQIALQRQMDVVANNIANINTTGFKSEQLLFEEYLMPVARDRDFPTLDQSLSYTDDWTTIHDMSGGALVETGNPLDVALQGDGFLAVETTAGERYTRSGSLAIDTSGTLVDLNGNPVLGNGGPIQFAAGETDIMIAEDGSVSSSAGQKGRLRLVEFADPQSTTREGSNLWAGTDPIEATETRVLQGSIEKSNVNGVGEMTEMIRVQRAYESAASLISKQDDQRRTAIQKLGNLNG</sequence>
<dbReference type="Pfam" id="PF06429">
    <property type="entry name" value="Flg_bbr_C"/>
    <property type="match status" value="1"/>
</dbReference>
<evidence type="ECO:0000256" key="1">
    <source>
        <dbReference type="ARBA" id="ARBA00004117"/>
    </source>
</evidence>
<gene>
    <name evidence="8" type="ORF">VW23_022645</name>
</gene>
<dbReference type="AlphaFoldDB" id="A0A1E5XNI4"/>
<dbReference type="EMBL" id="LAJE02000226">
    <property type="protein sequence ID" value="OEO30162.1"/>
    <property type="molecule type" value="Genomic_DNA"/>
</dbReference>
<dbReference type="InterPro" id="IPR012836">
    <property type="entry name" value="FlgF"/>
</dbReference>
<name>A0A1E5XNI4_9HYPH</name>
<dbReference type="Proteomes" id="UP000095463">
    <property type="component" value="Unassembled WGS sequence"/>
</dbReference>
<feature type="domain" description="Flagellar basal-body/hook protein C-terminal" evidence="6">
    <location>
        <begin position="195"/>
        <end position="238"/>
    </location>
</feature>
<dbReference type="PANTHER" id="PTHR30435">
    <property type="entry name" value="FLAGELLAR PROTEIN"/>
    <property type="match status" value="1"/>
</dbReference>
<evidence type="ECO:0000256" key="3">
    <source>
        <dbReference type="ARBA" id="ARBA00023143"/>
    </source>
</evidence>
<dbReference type="NCBIfam" id="TIGR02490">
    <property type="entry name" value="flgF"/>
    <property type="match status" value="1"/>
</dbReference>
<feature type="domain" description="Flagellar basal body rod protein N-terminal" evidence="5">
    <location>
        <begin position="7"/>
        <end position="35"/>
    </location>
</feature>